<dbReference type="InterPro" id="IPR009057">
    <property type="entry name" value="Homeodomain-like_sf"/>
</dbReference>
<keyword evidence="4" id="KW-0010">Activator</keyword>
<evidence type="ECO:0000259" key="6">
    <source>
        <dbReference type="PROSITE" id="PS01124"/>
    </source>
</evidence>
<keyword evidence="8" id="KW-1185">Reference proteome</keyword>
<reference evidence="8" key="1">
    <citation type="journal article" date="2019" name="Int. J. Syst. Evol. Microbiol.">
        <title>The Global Catalogue of Microorganisms (GCM) 10K type strain sequencing project: providing services to taxonomists for standard genome sequencing and annotation.</title>
        <authorList>
            <consortium name="The Broad Institute Genomics Platform"/>
            <consortium name="The Broad Institute Genome Sequencing Center for Infectious Disease"/>
            <person name="Wu L."/>
            <person name="Ma J."/>
        </authorList>
    </citation>
    <scope>NUCLEOTIDE SEQUENCE [LARGE SCALE GENOMIC DNA]</scope>
    <source>
        <strain evidence="8">CCUG 57942</strain>
    </source>
</reference>
<dbReference type="RefSeq" id="WP_377091329.1">
    <property type="nucleotide sequence ID" value="NZ_JBHSJL010000014.1"/>
</dbReference>
<protein>
    <submittedName>
        <fullName evidence="7">Helix-turn-helix transcriptional regulator</fullName>
    </submittedName>
</protein>
<dbReference type="Pfam" id="PF12833">
    <property type="entry name" value="HTH_18"/>
    <property type="match status" value="1"/>
</dbReference>
<dbReference type="EMBL" id="JBHUJB010000005">
    <property type="protein sequence ID" value="MFD2157316.1"/>
    <property type="molecule type" value="Genomic_DNA"/>
</dbReference>
<evidence type="ECO:0000256" key="2">
    <source>
        <dbReference type="ARBA" id="ARBA00023015"/>
    </source>
</evidence>
<dbReference type="InterPro" id="IPR037923">
    <property type="entry name" value="HTH-like"/>
</dbReference>
<dbReference type="PRINTS" id="PR00032">
    <property type="entry name" value="HTHARAC"/>
</dbReference>
<dbReference type="SUPFAM" id="SSF51215">
    <property type="entry name" value="Regulatory protein AraC"/>
    <property type="match status" value="1"/>
</dbReference>
<sequence>MDKLTDVDVRERMIDRFLIAGDSGDERLRECPHCPLLWHHRIAHTGFQTTGYPYELTRSYQSGSCMVATVAGVGEVLIDGEWEVLRSGEACLLPPYAFNSIRALEGEEWSFVWVKYLEDLGSQPVVTAMSPVHGKFDPEPLKHAIYGLHAASVSGECLSAQNLWVELIHRYVVHFARPKVEDERLWRVWTEVEKRLGYAWSLEEMAGLAHMSKEQLRRLCRRQFGRSPKQQVTYLRMRRARYLLGATRMKVATIAAQLGYADSQTFTKVFKKFNGINPSGMR</sequence>
<dbReference type="InterPro" id="IPR018060">
    <property type="entry name" value="HTH_AraC"/>
</dbReference>
<dbReference type="SMART" id="SM00342">
    <property type="entry name" value="HTH_ARAC"/>
    <property type="match status" value="1"/>
</dbReference>
<accession>A0ABW4Z5Q4</accession>
<dbReference type="SUPFAM" id="SSF46689">
    <property type="entry name" value="Homeodomain-like"/>
    <property type="match status" value="1"/>
</dbReference>
<gene>
    <name evidence="7" type="ORF">ACFSW8_00220</name>
</gene>
<dbReference type="Proteomes" id="UP001597389">
    <property type="component" value="Unassembled WGS sequence"/>
</dbReference>
<keyword evidence="1" id="KW-0963">Cytoplasm</keyword>
<dbReference type="InterPro" id="IPR050204">
    <property type="entry name" value="AraC_XylS_family_regulators"/>
</dbReference>
<evidence type="ECO:0000256" key="5">
    <source>
        <dbReference type="ARBA" id="ARBA00023163"/>
    </source>
</evidence>
<dbReference type="PROSITE" id="PS01124">
    <property type="entry name" value="HTH_ARAC_FAMILY_2"/>
    <property type="match status" value="1"/>
</dbReference>
<dbReference type="InterPro" id="IPR018062">
    <property type="entry name" value="HTH_AraC-typ_CS"/>
</dbReference>
<evidence type="ECO:0000313" key="8">
    <source>
        <dbReference type="Proteomes" id="UP001597389"/>
    </source>
</evidence>
<evidence type="ECO:0000256" key="3">
    <source>
        <dbReference type="ARBA" id="ARBA00023125"/>
    </source>
</evidence>
<evidence type="ECO:0000256" key="1">
    <source>
        <dbReference type="ARBA" id="ARBA00022490"/>
    </source>
</evidence>
<dbReference type="InterPro" id="IPR020449">
    <property type="entry name" value="Tscrpt_reg_AraC-type_HTH"/>
</dbReference>
<comment type="caution">
    <text evidence="7">The sequence shown here is derived from an EMBL/GenBank/DDBJ whole genome shotgun (WGS) entry which is preliminary data.</text>
</comment>
<name>A0ABW4Z5Q4_9BACT</name>
<feature type="domain" description="HTH araC/xylS-type" evidence="6">
    <location>
        <begin position="186"/>
        <end position="282"/>
    </location>
</feature>
<proteinExistence type="predicted"/>
<keyword evidence="2" id="KW-0805">Transcription regulation</keyword>
<dbReference type="PANTHER" id="PTHR46796">
    <property type="entry name" value="HTH-TYPE TRANSCRIPTIONAL ACTIVATOR RHAS-RELATED"/>
    <property type="match status" value="1"/>
</dbReference>
<dbReference type="PANTHER" id="PTHR46796:SF13">
    <property type="entry name" value="HTH-TYPE TRANSCRIPTIONAL ACTIVATOR RHAS"/>
    <property type="match status" value="1"/>
</dbReference>
<keyword evidence="5" id="KW-0804">Transcription</keyword>
<dbReference type="Gene3D" id="1.10.10.60">
    <property type="entry name" value="Homeodomain-like"/>
    <property type="match status" value="1"/>
</dbReference>
<keyword evidence="3" id="KW-0238">DNA-binding</keyword>
<evidence type="ECO:0000256" key="4">
    <source>
        <dbReference type="ARBA" id="ARBA00023159"/>
    </source>
</evidence>
<dbReference type="PROSITE" id="PS00041">
    <property type="entry name" value="HTH_ARAC_FAMILY_1"/>
    <property type="match status" value="1"/>
</dbReference>
<organism evidence="7 8">
    <name type="scientific">Rubritalea tangerina</name>
    <dbReference type="NCBI Taxonomy" id="430798"/>
    <lineage>
        <taxon>Bacteria</taxon>
        <taxon>Pseudomonadati</taxon>
        <taxon>Verrucomicrobiota</taxon>
        <taxon>Verrucomicrobiia</taxon>
        <taxon>Verrucomicrobiales</taxon>
        <taxon>Rubritaleaceae</taxon>
        <taxon>Rubritalea</taxon>
    </lineage>
</organism>
<evidence type="ECO:0000313" key="7">
    <source>
        <dbReference type="EMBL" id="MFD2157316.1"/>
    </source>
</evidence>